<dbReference type="Proteomes" id="UP000054485">
    <property type="component" value="Unassembled WGS sequence"/>
</dbReference>
<protein>
    <recommendedName>
        <fullName evidence="2">DUF6534 domain-containing protein</fullName>
    </recommendedName>
</protein>
<sequence>LAVMAVIDIAIAFFLVKYLRTLHRQAMTFALSEMIQRLIIFSVLSGIWTALFALLDMVSYLGFPDTAVYALFDLPLCSLYCNTLLASLNSRDNGSAASIKELSTFKAASRPVVIPMERGRDSKFSDDRDSFCICDSDVV</sequence>
<keyword evidence="4" id="KW-1185">Reference proteome</keyword>
<keyword evidence="1" id="KW-1133">Transmembrane helix</keyword>
<keyword evidence="1" id="KW-0812">Transmembrane</keyword>
<feature type="transmembrane region" description="Helical" evidence="1">
    <location>
        <begin position="34"/>
        <end position="55"/>
    </location>
</feature>
<gene>
    <name evidence="3" type="ORF">CY34DRAFT_79166</name>
</gene>
<reference evidence="4" key="2">
    <citation type="submission" date="2015-01" db="EMBL/GenBank/DDBJ databases">
        <title>Evolutionary Origins and Diversification of the Mycorrhizal Mutualists.</title>
        <authorList>
            <consortium name="DOE Joint Genome Institute"/>
            <consortium name="Mycorrhizal Genomics Consortium"/>
            <person name="Kohler A."/>
            <person name="Kuo A."/>
            <person name="Nagy L.G."/>
            <person name="Floudas D."/>
            <person name="Copeland A."/>
            <person name="Barry K.W."/>
            <person name="Cichocki N."/>
            <person name="Veneault-Fourrey C."/>
            <person name="LaButti K."/>
            <person name="Lindquist E.A."/>
            <person name="Lipzen A."/>
            <person name="Lundell T."/>
            <person name="Morin E."/>
            <person name="Murat C."/>
            <person name="Riley R."/>
            <person name="Ohm R."/>
            <person name="Sun H."/>
            <person name="Tunlid A."/>
            <person name="Henrissat B."/>
            <person name="Grigoriev I.V."/>
            <person name="Hibbett D.S."/>
            <person name="Martin F."/>
        </authorList>
    </citation>
    <scope>NUCLEOTIDE SEQUENCE [LARGE SCALE GENOMIC DNA]</scope>
    <source>
        <strain evidence="4">UH-Slu-Lm8-n1</strain>
    </source>
</reference>
<name>A0A0D0BNH2_9AGAM</name>
<keyword evidence="1" id="KW-0472">Membrane</keyword>
<feature type="transmembrane region" description="Helical" evidence="1">
    <location>
        <begin position="67"/>
        <end position="88"/>
    </location>
</feature>
<accession>A0A0D0BNH2</accession>
<dbReference type="InterPro" id="IPR045339">
    <property type="entry name" value="DUF6534"/>
</dbReference>
<evidence type="ECO:0000259" key="2">
    <source>
        <dbReference type="Pfam" id="PF20152"/>
    </source>
</evidence>
<dbReference type="Pfam" id="PF20152">
    <property type="entry name" value="DUF6534"/>
    <property type="match status" value="1"/>
</dbReference>
<evidence type="ECO:0000313" key="4">
    <source>
        <dbReference type="Proteomes" id="UP000054485"/>
    </source>
</evidence>
<dbReference type="AlphaFoldDB" id="A0A0D0BNH2"/>
<evidence type="ECO:0000313" key="3">
    <source>
        <dbReference type="EMBL" id="KIK44773.1"/>
    </source>
</evidence>
<proteinExistence type="predicted"/>
<reference evidence="3 4" key="1">
    <citation type="submission" date="2014-04" db="EMBL/GenBank/DDBJ databases">
        <authorList>
            <consortium name="DOE Joint Genome Institute"/>
            <person name="Kuo A."/>
            <person name="Ruytinx J."/>
            <person name="Rineau F."/>
            <person name="Colpaert J."/>
            <person name="Kohler A."/>
            <person name="Nagy L.G."/>
            <person name="Floudas D."/>
            <person name="Copeland A."/>
            <person name="Barry K.W."/>
            <person name="Cichocki N."/>
            <person name="Veneault-Fourrey C."/>
            <person name="LaButti K."/>
            <person name="Lindquist E.A."/>
            <person name="Lipzen A."/>
            <person name="Lundell T."/>
            <person name="Morin E."/>
            <person name="Murat C."/>
            <person name="Sun H."/>
            <person name="Tunlid A."/>
            <person name="Henrissat B."/>
            <person name="Grigoriev I.V."/>
            <person name="Hibbett D.S."/>
            <person name="Martin F."/>
            <person name="Nordberg H.P."/>
            <person name="Cantor M.N."/>
            <person name="Hua S.X."/>
        </authorList>
    </citation>
    <scope>NUCLEOTIDE SEQUENCE [LARGE SCALE GENOMIC DNA]</scope>
    <source>
        <strain evidence="3 4">UH-Slu-Lm8-n1</strain>
    </source>
</reference>
<organism evidence="3 4">
    <name type="scientific">Suillus luteus UH-Slu-Lm8-n1</name>
    <dbReference type="NCBI Taxonomy" id="930992"/>
    <lineage>
        <taxon>Eukaryota</taxon>
        <taxon>Fungi</taxon>
        <taxon>Dikarya</taxon>
        <taxon>Basidiomycota</taxon>
        <taxon>Agaricomycotina</taxon>
        <taxon>Agaricomycetes</taxon>
        <taxon>Agaricomycetidae</taxon>
        <taxon>Boletales</taxon>
        <taxon>Suillineae</taxon>
        <taxon>Suillaceae</taxon>
        <taxon>Suillus</taxon>
    </lineage>
</organism>
<dbReference type="HOGENOM" id="CLU_1850025_0_0_1"/>
<dbReference type="EMBL" id="KN835184">
    <property type="protein sequence ID" value="KIK44773.1"/>
    <property type="molecule type" value="Genomic_DNA"/>
</dbReference>
<dbReference type="OrthoDB" id="2645044at2759"/>
<dbReference type="InParanoid" id="A0A0D0BNH2"/>
<evidence type="ECO:0000256" key="1">
    <source>
        <dbReference type="SAM" id="Phobius"/>
    </source>
</evidence>
<feature type="non-terminal residue" evidence="3">
    <location>
        <position position="139"/>
    </location>
</feature>
<feature type="transmembrane region" description="Helical" evidence="1">
    <location>
        <begin position="6"/>
        <end position="22"/>
    </location>
</feature>
<feature type="domain" description="DUF6534" evidence="2">
    <location>
        <begin position="5"/>
        <end position="92"/>
    </location>
</feature>